<accession>A0A645HFG7</accession>
<dbReference type="EMBL" id="VSSQ01092591">
    <property type="protein sequence ID" value="MPN37751.1"/>
    <property type="molecule type" value="Genomic_DNA"/>
</dbReference>
<protein>
    <submittedName>
        <fullName evidence="2">Uncharacterized protein</fullName>
    </submittedName>
</protein>
<evidence type="ECO:0000313" key="2">
    <source>
        <dbReference type="EMBL" id="MPN37751.1"/>
    </source>
</evidence>
<organism evidence="2">
    <name type="scientific">bioreactor metagenome</name>
    <dbReference type="NCBI Taxonomy" id="1076179"/>
    <lineage>
        <taxon>unclassified sequences</taxon>
        <taxon>metagenomes</taxon>
        <taxon>ecological metagenomes</taxon>
    </lineage>
</organism>
<reference evidence="2" key="1">
    <citation type="submission" date="2019-08" db="EMBL/GenBank/DDBJ databases">
        <authorList>
            <person name="Kucharzyk K."/>
            <person name="Murdoch R.W."/>
            <person name="Higgins S."/>
            <person name="Loffler F."/>
        </authorList>
    </citation>
    <scope>NUCLEOTIDE SEQUENCE</scope>
</reference>
<feature type="compositionally biased region" description="Basic residues" evidence="1">
    <location>
        <begin position="36"/>
        <end position="52"/>
    </location>
</feature>
<sequence length="192" mass="21532">MHHHLADPIPQVLGWIGQLARGQNQRRHAAQEHIAQHRKNRRRHRKRRRRRAGNPGINHQQQPHHQERPQKIAGESGHPDQQPRTVDRLKINLVLSRIEVDVTQPGGPVTVDDLARQHFFMKFAGIVLFRNIGQRNPAAGIFFLGGRNRLHIAGSAGGLFLFHKISDPPAGGIALGLGIDLADIKPVAQINR</sequence>
<feature type="region of interest" description="Disordered" evidence="1">
    <location>
        <begin position="23"/>
        <end position="85"/>
    </location>
</feature>
<gene>
    <name evidence="2" type="ORF">SDC9_185272</name>
</gene>
<comment type="caution">
    <text evidence="2">The sequence shown here is derived from an EMBL/GenBank/DDBJ whole genome shotgun (WGS) entry which is preliminary data.</text>
</comment>
<name>A0A645HFG7_9ZZZZ</name>
<dbReference type="AlphaFoldDB" id="A0A645HFG7"/>
<evidence type="ECO:0000256" key="1">
    <source>
        <dbReference type="SAM" id="MobiDB-lite"/>
    </source>
</evidence>
<proteinExistence type="predicted"/>